<keyword evidence="5 12" id="KW-0812">Transmembrane</keyword>
<keyword evidence="4 12" id="KW-0138">CF(0)</keyword>
<evidence type="ECO:0000256" key="10">
    <source>
        <dbReference type="ARBA" id="ARBA00023136"/>
    </source>
</evidence>
<proteinExistence type="inferred from homology"/>
<evidence type="ECO:0000256" key="8">
    <source>
        <dbReference type="ARBA" id="ARBA00023065"/>
    </source>
</evidence>
<gene>
    <name evidence="14" type="primary">ATP8</name>
</gene>
<protein>
    <recommendedName>
        <fullName evidence="12">ATP synthase complex subunit 8</fullName>
    </recommendedName>
</protein>
<evidence type="ECO:0000256" key="7">
    <source>
        <dbReference type="ARBA" id="ARBA00022989"/>
    </source>
</evidence>
<dbReference type="GO" id="GO:0015078">
    <property type="term" value="F:proton transmembrane transporter activity"/>
    <property type="evidence" value="ECO:0007669"/>
    <property type="project" value="InterPro"/>
</dbReference>
<geneLocation type="mitochondrion" evidence="14"/>
<evidence type="ECO:0000256" key="12">
    <source>
        <dbReference type="RuleBase" id="RU003661"/>
    </source>
</evidence>
<sequence>MPQLNPNPWLMILLFSWVILTTLALTKITNFKDLNDPSAKPFKGPNTPWTWPWP</sequence>
<comment type="subcellular location">
    <subcellularLocation>
        <location evidence="1 12">Mitochondrion membrane</location>
        <topology evidence="1 12">Single-pass membrane protein</topology>
    </subcellularLocation>
</comment>
<comment type="similarity">
    <text evidence="2 12">Belongs to the ATPase protein 8 family.</text>
</comment>
<evidence type="ECO:0000313" key="14">
    <source>
        <dbReference type="EMBL" id="AEC33127.1"/>
    </source>
</evidence>
<evidence type="ECO:0000256" key="4">
    <source>
        <dbReference type="ARBA" id="ARBA00022547"/>
    </source>
</evidence>
<keyword evidence="13" id="KW-0732">Signal</keyword>
<accession>K9JZN9</accession>
<dbReference type="GO" id="GO:0015986">
    <property type="term" value="P:proton motive force-driven ATP synthesis"/>
    <property type="evidence" value="ECO:0007669"/>
    <property type="project" value="InterPro"/>
</dbReference>
<keyword evidence="11" id="KW-0066">ATP synthesis</keyword>
<keyword evidence="3 12" id="KW-0813">Transport</keyword>
<keyword evidence="7" id="KW-1133">Transmembrane helix</keyword>
<dbReference type="InterPro" id="IPR050635">
    <property type="entry name" value="ATPase_protein_8"/>
</dbReference>
<feature type="chain" id="PRO_5003932772" description="ATP synthase complex subunit 8" evidence="13">
    <location>
        <begin position="25"/>
        <end position="54"/>
    </location>
</feature>
<dbReference type="PANTHER" id="PTHR39937:SF1">
    <property type="entry name" value="ATP SYNTHASE PROTEIN 8"/>
    <property type="match status" value="1"/>
</dbReference>
<feature type="signal peptide" evidence="13">
    <location>
        <begin position="1"/>
        <end position="24"/>
    </location>
</feature>
<dbReference type="InterPro" id="IPR001421">
    <property type="entry name" value="ATP8_metazoa"/>
</dbReference>
<dbReference type="PANTHER" id="PTHR39937">
    <property type="entry name" value="ATP SYNTHASE PROTEIN 8"/>
    <property type="match status" value="1"/>
</dbReference>
<reference evidence="14" key="1">
    <citation type="journal article" date="2012" name="BMC Genomics">
        <title>The origin of modern frogs (Neobatrachia) was accompanied by acceleration in mitochondrial and nuclear substitution rates.</title>
        <authorList>
            <person name="Irisarri I."/>
            <person name="San Mauro D."/>
            <person name="Abascal F."/>
            <person name="Ohler A."/>
            <person name="Vences M."/>
            <person name="Zardoya R."/>
        </authorList>
    </citation>
    <scope>NUCLEOTIDE SEQUENCE</scope>
</reference>
<dbReference type="GO" id="GO:0045259">
    <property type="term" value="C:proton-transporting ATP synthase complex"/>
    <property type="evidence" value="ECO:0007669"/>
    <property type="project" value="UniProtKB-KW"/>
</dbReference>
<name>K9JZN9_CALGY</name>
<evidence type="ECO:0000256" key="3">
    <source>
        <dbReference type="ARBA" id="ARBA00022448"/>
    </source>
</evidence>
<keyword evidence="9 12" id="KW-0496">Mitochondrion</keyword>
<evidence type="ECO:0000256" key="13">
    <source>
        <dbReference type="SAM" id="SignalP"/>
    </source>
</evidence>
<evidence type="ECO:0000256" key="5">
    <source>
        <dbReference type="ARBA" id="ARBA00022692"/>
    </source>
</evidence>
<dbReference type="GO" id="GO:0031966">
    <property type="term" value="C:mitochondrial membrane"/>
    <property type="evidence" value="ECO:0007669"/>
    <property type="project" value="UniProtKB-SubCell"/>
</dbReference>
<evidence type="ECO:0000256" key="6">
    <source>
        <dbReference type="ARBA" id="ARBA00022781"/>
    </source>
</evidence>
<evidence type="ECO:0000256" key="1">
    <source>
        <dbReference type="ARBA" id="ARBA00004304"/>
    </source>
</evidence>
<evidence type="ECO:0000256" key="2">
    <source>
        <dbReference type="ARBA" id="ARBA00008892"/>
    </source>
</evidence>
<dbReference type="EMBL" id="JF703228">
    <property type="protein sequence ID" value="AEC33127.1"/>
    <property type="molecule type" value="Genomic_DNA"/>
</dbReference>
<dbReference type="AlphaFoldDB" id="K9JZN9"/>
<evidence type="ECO:0000256" key="11">
    <source>
        <dbReference type="ARBA" id="ARBA00023310"/>
    </source>
</evidence>
<evidence type="ECO:0000256" key="9">
    <source>
        <dbReference type="ARBA" id="ARBA00023128"/>
    </source>
</evidence>
<keyword evidence="10" id="KW-0472">Membrane</keyword>
<dbReference type="Pfam" id="PF00895">
    <property type="entry name" value="ATP-synt_8"/>
    <property type="match status" value="1"/>
</dbReference>
<keyword evidence="6 12" id="KW-0375">Hydrogen ion transport</keyword>
<organism evidence="14">
    <name type="scientific">Calyptocephalella gayi</name>
    <name type="common">Helmeted water toad</name>
    <dbReference type="NCBI Taxonomy" id="655848"/>
    <lineage>
        <taxon>Eukaryota</taxon>
        <taxon>Metazoa</taxon>
        <taxon>Chordata</taxon>
        <taxon>Craniata</taxon>
        <taxon>Vertebrata</taxon>
        <taxon>Euteleostomi</taxon>
        <taxon>Amphibia</taxon>
        <taxon>Batrachia</taxon>
        <taxon>Anura</taxon>
        <taxon>Neobatrachia</taxon>
        <taxon>Myobatrachoidea</taxon>
        <taxon>Calyptocephalellidae</taxon>
        <taxon>Calyptocephallela</taxon>
    </lineage>
</organism>
<keyword evidence="8 12" id="KW-0406">Ion transport</keyword>